<accession>A0A0B6ZSD6</accession>
<gene>
    <name evidence="1" type="primary">ORF75509</name>
</gene>
<organism evidence="1">
    <name type="scientific">Arion vulgaris</name>
    <dbReference type="NCBI Taxonomy" id="1028688"/>
    <lineage>
        <taxon>Eukaryota</taxon>
        <taxon>Metazoa</taxon>
        <taxon>Spiralia</taxon>
        <taxon>Lophotrochozoa</taxon>
        <taxon>Mollusca</taxon>
        <taxon>Gastropoda</taxon>
        <taxon>Heterobranchia</taxon>
        <taxon>Euthyneura</taxon>
        <taxon>Panpulmonata</taxon>
        <taxon>Eupulmonata</taxon>
        <taxon>Stylommatophora</taxon>
        <taxon>Helicina</taxon>
        <taxon>Arionoidea</taxon>
        <taxon>Arionidae</taxon>
        <taxon>Arion</taxon>
    </lineage>
</organism>
<protein>
    <submittedName>
        <fullName evidence="1">Uncharacterized protein</fullName>
    </submittedName>
</protein>
<sequence>MLRCVCGREAIKLCVCVYAIERKMCVTERICVKKSMRVRQSVPVLDEVYVLRLCVLEHVNIIIECICVLERCVCVCIYTYVCVYIHLGREEVERKNEG</sequence>
<evidence type="ECO:0000313" key="1">
    <source>
        <dbReference type="EMBL" id="CEK70751.1"/>
    </source>
</evidence>
<dbReference type="AlphaFoldDB" id="A0A0B6ZSD6"/>
<feature type="non-terminal residue" evidence="1">
    <location>
        <position position="98"/>
    </location>
</feature>
<reference evidence="1" key="1">
    <citation type="submission" date="2014-12" db="EMBL/GenBank/DDBJ databases">
        <title>Insight into the proteome of Arion vulgaris.</title>
        <authorList>
            <person name="Aradska J."/>
            <person name="Bulat T."/>
            <person name="Smidak R."/>
            <person name="Sarate P."/>
            <person name="Gangsoo J."/>
            <person name="Sialana F."/>
            <person name="Bilban M."/>
            <person name="Lubec G."/>
        </authorList>
    </citation>
    <scope>NUCLEOTIDE SEQUENCE</scope>
    <source>
        <tissue evidence="1">Skin</tissue>
    </source>
</reference>
<name>A0A0B6ZSD6_9EUPU</name>
<dbReference type="EMBL" id="HACG01023886">
    <property type="protein sequence ID" value="CEK70751.1"/>
    <property type="molecule type" value="Transcribed_RNA"/>
</dbReference>
<proteinExistence type="predicted"/>